<dbReference type="OrthoDB" id="9805933at2"/>
<dbReference type="InterPro" id="IPR003699">
    <property type="entry name" value="QueA"/>
</dbReference>
<dbReference type="Pfam" id="PF02547">
    <property type="entry name" value="Queuosine_synth"/>
    <property type="match status" value="1"/>
</dbReference>
<evidence type="ECO:0000256" key="8">
    <source>
        <dbReference type="ARBA" id="ARBA00052751"/>
    </source>
</evidence>
<dbReference type="UniPathway" id="UPA00392"/>
<keyword evidence="14" id="KW-0413">Isomerase</keyword>
<comment type="caution">
    <text evidence="14">The sequence shown here is derived from an EMBL/GenBank/DDBJ whole genome shotgun (WGS) entry which is preliminary data.</text>
</comment>
<comment type="pathway">
    <text evidence="2 13">tRNA modification; tRNA-queuosine biosynthesis.</text>
</comment>
<dbReference type="GO" id="GO:0051075">
    <property type="term" value="F:S-adenosylmethionine:tRNA ribosyltransferase-isomerase activity"/>
    <property type="evidence" value="ECO:0007669"/>
    <property type="project" value="UniProtKB-EC"/>
</dbReference>
<name>K9HJ73_9PROT</name>
<comment type="similarity">
    <text evidence="9 13">Belongs to the QueA family.</text>
</comment>
<dbReference type="InterPro" id="IPR042118">
    <property type="entry name" value="QueA_dom1"/>
</dbReference>
<dbReference type="RefSeq" id="WP_009540510.1">
    <property type="nucleotide sequence ID" value="NZ_ANHY01000008.1"/>
</dbReference>
<evidence type="ECO:0000256" key="9">
    <source>
        <dbReference type="ARBA" id="ARBA00061210"/>
    </source>
</evidence>
<dbReference type="Proteomes" id="UP000009881">
    <property type="component" value="Unassembled WGS sequence"/>
</dbReference>
<evidence type="ECO:0000256" key="3">
    <source>
        <dbReference type="ARBA" id="ARBA00011245"/>
    </source>
</evidence>
<keyword evidence="7 13" id="KW-0671">Queuosine biosynthesis</keyword>
<evidence type="ECO:0000256" key="12">
    <source>
        <dbReference type="ARBA" id="ARBA00076160"/>
    </source>
</evidence>
<evidence type="ECO:0000256" key="1">
    <source>
        <dbReference type="ARBA" id="ARBA00004496"/>
    </source>
</evidence>
<dbReference type="GO" id="GO:0005737">
    <property type="term" value="C:cytoplasm"/>
    <property type="evidence" value="ECO:0007669"/>
    <property type="project" value="UniProtKB-SubCell"/>
</dbReference>
<keyword evidence="15" id="KW-1185">Reference proteome</keyword>
<organism evidence="14 15">
    <name type="scientific">Caenispirillum salinarum AK4</name>
    <dbReference type="NCBI Taxonomy" id="1238182"/>
    <lineage>
        <taxon>Bacteria</taxon>
        <taxon>Pseudomonadati</taxon>
        <taxon>Pseudomonadota</taxon>
        <taxon>Alphaproteobacteria</taxon>
        <taxon>Rhodospirillales</taxon>
        <taxon>Novispirillaceae</taxon>
        <taxon>Caenispirillum</taxon>
    </lineage>
</organism>
<evidence type="ECO:0000256" key="6">
    <source>
        <dbReference type="ARBA" id="ARBA00022691"/>
    </source>
</evidence>
<dbReference type="PATRIC" id="fig|1238182.3.peg.2064"/>
<dbReference type="PANTHER" id="PTHR30307">
    <property type="entry name" value="S-ADENOSYLMETHIONINE:TRNA RIBOSYLTRANSFERASE-ISOMERASE"/>
    <property type="match status" value="1"/>
</dbReference>
<dbReference type="Gene3D" id="3.40.1780.10">
    <property type="entry name" value="QueA-like"/>
    <property type="match status" value="1"/>
</dbReference>
<comment type="catalytic activity">
    <reaction evidence="8 13">
        <text>7-aminomethyl-7-carbaguanosine(34) in tRNA + S-adenosyl-L-methionine = epoxyqueuosine(34) in tRNA + adenine + L-methionine + 2 H(+)</text>
        <dbReference type="Rhea" id="RHEA:32155"/>
        <dbReference type="Rhea" id="RHEA-COMP:10342"/>
        <dbReference type="Rhea" id="RHEA-COMP:18582"/>
        <dbReference type="ChEBI" id="CHEBI:15378"/>
        <dbReference type="ChEBI" id="CHEBI:16708"/>
        <dbReference type="ChEBI" id="CHEBI:57844"/>
        <dbReference type="ChEBI" id="CHEBI:59789"/>
        <dbReference type="ChEBI" id="CHEBI:82833"/>
        <dbReference type="ChEBI" id="CHEBI:194443"/>
        <dbReference type="EC" id="2.4.99.17"/>
    </reaction>
</comment>
<dbReference type="AlphaFoldDB" id="K9HJ73"/>
<dbReference type="FunFam" id="3.40.1780.10:FF:000001">
    <property type="entry name" value="S-adenosylmethionine:tRNA ribosyltransferase-isomerase"/>
    <property type="match status" value="1"/>
</dbReference>
<comment type="subunit">
    <text evidence="3 13">Monomer.</text>
</comment>
<evidence type="ECO:0000313" key="15">
    <source>
        <dbReference type="Proteomes" id="UP000009881"/>
    </source>
</evidence>
<dbReference type="PANTHER" id="PTHR30307:SF0">
    <property type="entry name" value="S-ADENOSYLMETHIONINE:TRNA RIBOSYLTRANSFERASE-ISOMERASE"/>
    <property type="match status" value="1"/>
</dbReference>
<reference evidence="14 15" key="1">
    <citation type="journal article" date="2013" name="Genome Announc.">
        <title>Draft Genome Sequence of an Alphaproteobacterium, Caenispirillum salinarum AK4(T), Isolated from a Solar Saltern.</title>
        <authorList>
            <person name="Khatri I."/>
            <person name="Singh A."/>
            <person name="Korpole S."/>
            <person name="Pinnaka A.K."/>
            <person name="Subramanian S."/>
        </authorList>
    </citation>
    <scope>NUCLEOTIDE SEQUENCE [LARGE SCALE GENOMIC DNA]</scope>
    <source>
        <strain evidence="14 15">AK4</strain>
    </source>
</reference>
<dbReference type="InterPro" id="IPR042119">
    <property type="entry name" value="QueA_dom2"/>
</dbReference>
<comment type="function">
    <text evidence="13">Transfers and isomerizes the ribose moiety from AdoMet to the 7-aminomethyl group of 7-deazaguanine (preQ1-tRNA) to give epoxyqueuosine (oQ-tRNA).</text>
</comment>
<evidence type="ECO:0000256" key="5">
    <source>
        <dbReference type="ARBA" id="ARBA00022679"/>
    </source>
</evidence>
<protein>
    <recommendedName>
        <fullName evidence="11 13">S-adenosylmethionine:tRNA ribosyltransferase-isomerase</fullName>
        <ecNumber evidence="10 13">2.4.99.17</ecNumber>
    </recommendedName>
    <alternativeName>
        <fullName evidence="12 13">Queuosine biosynthesis protein QueA</fullName>
    </alternativeName>
</protein>
<evidence type="ECO:0000256" key="4">
    <source>
        <dbReference type="ARBA" id="ARBA00022490"/>
    </source>
</evidence>
<keyword evidence="5 13" id="KW-0808">Transferase</keyword>
<dbReference type="EMBL" id="ANHY01000008">
    <property type="protein sequence ID" value="EKV30443.1"/>
    <property type="molecule type" value="Genomic_DNA"/>
</dbReference>
<dbReference type="STRING" id="1238182.C882_4402"/>
<evidence type="ECO:0000256" key="10">
    <source>
        <dbReference type="ARBA" id="ARBA00066503"/>
    </source>
</evidence>
<dbReference type="InterPro" id="IPR036100">
    <property type="entry name" value="QueA_sf"/>
</dbReference>
<evidence type="ECO:0000256" key="2">
    <source>
        <dbReference type="ARBA" id="ARBA00004691"/>
    </source>
</evidence>
<evidence type="ECO:0000313" key="14">
    <source>
        <dbReference type="EMBL" id="EKV30443.1"/>
    </source>
</evidence>
<dbReference type="NCBIfam" id="TIGR00113">
    <property type="entry name" value="queA"/>
    <property type="match status" value="1"/>
</dbReference>
<evidence type="ECO:0000256" key="7">
    <source>
        <dbReference type="ARBA" id="ARBA00022785"/>
    </source>
</evidence>
<proteinExistence type="inferred from homology"/>
<evidence type="ECO:0000256" key="11">
    <source>
        <dbReference type="ARBA" id="ARBA00069325"/>
    </source>
</evidence>
<keyword evidence="4 13" id="KW-0963">Cytoplasm</keyword>
<dbReference type="GO" id="GO:0008616">
    <property type="term" value="P:tRNA queuosine(34) biosynthetic process"/>
    <property type="evidence" value="ECO:0007669"/>
    <property type="project" value="UniProtKB-UniRule"/>
</dbReference>
<dbReference type="HAMAP" id="MF_00113">
    <property type="entry name" value="QueA"/>
    <property type="match status" value="1"/>
</dbReference>
<dbReference type="EC" id="2.4.99.17" evidence="10 13"/>
<keyword evidence="6 13" id="KW-0949">S-adenosyl-L-methionine</keyword>
<dbReference type="Gene3D" id="2.40.10.240">
    <property type="entry name" value="QueA-like"/>
    <property type="match status" value="1"/>
</dbReference>
<sequence length="351" mass="38507">MRVDAFDFDLPRDRIADRPASPRDSARCLRVTCDGLADFIMRDLPDMLQPGDVMVFNDTRVIPARLAGRRGEAKVEVTLHMRLDDDTWRAFAKGAKKLKVGQTIDFADGFSALVEERDGGDVRLKFNRGGQALMDALKDHGHIPLPPYMGREDDESDRTDYQTVYSAPEKEGAVAAPTAGLHFTPELLERLDKRGVTRVFVTLHVGAGTFLPVTADDTADHKMHSEIGEITPEAAEAIEAARARGGRVVAVGTTALRLLESAADAETGAVKPFSGPTDIFITPGWRFRAVDKLMTNFHLPKSTLFMLVSAFSGLNRMKAAYAHAIQSGYRFYSYGDGSLLDRCDADLSVSE</sequence>
<comment type="subcellular location">
    <subcellularLocation>
        <location evidence="1 13">Cytoplasm</location>
    </subcellularLocation>
</comment>
<dbReference type="SUPFAM" id="SSF111337">
    <property type="entry name" value="QueA-like"/>
    <property type="match status" value="1"/>
</dbReference>
<dbReference type="eggNOG" id="COG0809">
    <property type="taxonomic scope" value="Bacteria"/>
</dbReference>
<evidence type="ECO:0000256" key="13">
    <source>
        <dbReference type="HAMAP-Rule" id="MF_00113"/>
    </source>
</evidence>
<dbReference type="NCBIfam" id="NF001140">
    <property type="entry name" value="PRK00147.1"/>
    <property type="match status" value="1"/>
</dbReference>
<gene>
    <name evidence="13" type="primary">queA</name>
    <name evidence="14" type="ORF">C882_4402</name>
</gene>
<accession>K9HJ73</accession>